<dbReference type="SUPFAM" id="SSF57959">
    <property type="entry name" value="Leucine zipper domain"/>
    <property type="match status" value="1"/>
</dbReference>
<feature type="domain" description="BZIP" evidence="21">
    <location>
        <begin position="285"/>
        <end position="348"/>
    </location>
</feature>
<dbReference type="InterPro" id="IPR029206">
    <property type="entry name" value="DUF4532"/>
</dbReference>
<dbReference type="Gene3D" id="2.80.10.50">
    <property type="match status" value="2"/>
</dbReference>
<dbReference type="Pfam" id="PF10170">
    <property type="entry name" value="C6_DPF"/>
    <property type="match status" value="1"/>
</dbReference>
<evidence type="ECO:0000256" key="18">
    <source>
        <dbReference type="ARBA" id="ARBA00023242"/>
    </source>
</evidence>
<evidence type="ECO:0000259" key="21">
    <source>
        <dbReference type="PROSITE" id="PS50217"/>
    </source>
</evidence>
<dbReference type="PROSITE" id="PS50217">
    <property type="entry name" value="BZIP"/>
    <property type="match status" value="1"/>
</dbReference>
<evidence type="ECO:0000256" key="7">
    <source>
        <dbReference type="ARBA" id="ARBA00022692"/>
    </source>
</evidence>
<keyword evidence="17" id="KW-0834">Unfolded protein response</keyword>
<dbReference type="InterPro" id="IPR044929">
    <property type="entry name" value="DNA/RNA_non-sp_Endonuclease_sf"/>
</dbReference>
<feature type="region of interest" description="Disordered" evidence="20">
    <location>
        <begin position="45"/>
        <end position="64"/>
    </location>
</feature>
<dbReference type="Gene3D" id="1.20.5.170">
    <property type="match status" value="1"/>
</dbReference>
<dbReference type="InterPro" id="IPR001604">
    <property type="entry name" value="Endo_G_ENPP1-like_dom"/>
</dbReference>
<protein>
    <recommendedName>
        <fullName evidence="5">Cyclic AMP-responsive element-binding protein 3-like protein 2</fullName>
    </recommendedName>
</protein>
<dbReference type="GO" id="GO:0046872">
    <property type="term" value="F:metal ion binding"/>
    <property type="evidence" value="ECO:0007669"/>
    <property type="project" value="InterPro"/>
</dbReference>
<organism evidence="22 23">
    <name type="scientific">Polypterus senegalus</name>
    <name type="common">Senegal bichir</name>
    <dbReference type="NCBI Taxonomy" id="55291"/>
    <lineage>
        <taxon>Eukaryota</taxon>
        <taxon>Metazoa</taxon>
        <taxon>Chordata</taxon>
        <taxon>Craniata</taxon>
        <taxon>Vertebrata</taxon>
        <taxon>Euteleostomi</taxon>
        <taxon>Actinopterygii</taxon>
        <taxon>Polypteriformes</taxon>
        <taxon>Polypteridae</taxon>
        <taxon>Polypterus</taxon>
    </lineage>
</organism>
<evidence type="ECO:0000256" key="13">
    <source>
        <dbReference type="ARBA" id="ARBA00023136"/>
    </source>
</evidence>
<evidence type="ECO:0000256" key="10">
    <source>
        <dbReference type="ARBA" id="ARBA00022989"/>
    </source>
</evidence>
<keyword evidence="12" id="KW-0238">DNA-binding</keyword>
<dbReference type="GO" id="GO:0005634">
    <property type="term" value="C:nucleus"/>
    <property type="evidence" value="ECO:0007669"/>
    <property type="project" value="UniProtKB-SubCell"/>
</dbReference>
<comment type="similarity">
    <text evidence="3">Belongs to the bZIP family. ATF subfamily.</text>
</comment>
<dbReference type="InterPro" id="IPR018785">
    <property type="entry name" value="CDPF1_dom"/>
</dbReference>
<sequence length="1855" mass="210482">MSNEQKRNEVRPHVASAIQHFSELLDDFSQDAILGQLLSDPFLSDRSEAMDTEEDLAESPVPPHIKTEHSYSLCGDSRPQSPLTHLAGEEATDGEEDSVGASWPMESTNKALKMEPLLCETPSLLPTLTLNLAEEAMPSKMQASTFSVPILITPPAQIKDDSDNTIPEIKLEPHEVDQFLNISPKGLEPLQLPPTPPSSHGSDSEGSQSPTRSCATPSPTTPVQSVLKVASRTPSSLANSPLLTAAHKLQGTGPLMLTEEEKRTLIAEGYPVPNKLPLTKAEEKALKKIRRKIKNKISAQESRRKKKEYMDTLEKKVETCSNENTELRRKVETLESTNRSLLQQLQCLQAVVAGKVPRSCRIASTQTSTCLMVVVLCFAVFLGGFSQSFGPYSSITMADLPSQTPAQESYTATVRSRSLLGFKEHSGFDEPHPSILSTEYSEAWDRQKDLESQQFVPSQKSDVYTEDRQTEYLNYNNTQTEKSILIDLHSHSLLEECYVMKDPFSPEKDKFMIIGSRCSLCNKNVCVGMSKQKMEMAVWPKPKLTGFSPRPGPRRTNHPTPLSSDIKLKVQQRLHSPGILNRLNKSNSRYQQWLECRGEQDDPHQNQTWIAEAPPSCRSTVTDAIASLYPLSLPKPSRMGSNTYMHFLSQKCPPLSNLPVQTCVSPGRRAFAVSGSTSERKEWQQLRVRSEARAPPLDDEGNILPPENFKSLPQFQRAEVVTDFSKCQDFFYKKTAPAGFDQNLIKICQKYKDLYRYATLYSTFHRIPIYSAYKFNFTCGTNTEGRRATWFIERQLSDPSDSRDYMDLPRNDREILKQKQAIDRFYENTNYDRGHLNPNNFQCNDGRIATFTLTNAVPMDACFNRVHWKEYEDETRNVLEAFSNKGIAYLVSGGVPSTNKIPIRKIDETEEQRDFSMVTVPRYIWTAVCFEADDPTESFSFGYLGSNKPDAVIEPMKILELEEYLQALYENPSLNIFQDDCGASTQNSQNILRNLEKKIFLPQKGRSMYSDSAPEVRSIWDATVSRKRHRASSQEPVGHKRIVKMEMDLSFDNLNEWQINNEIFKEQSKFSCVLMSGHLTASVHSYHHIQHRSDNKLICALVPEKSSYASDVTADGTRCLEGKICSVSCLTENGIKPCCTSSCLYDYESKLFICSSGNQCVICSPQYSTITQSGKSCKNSECATRGEKKYWCYTDGKVKEYCNPPPVPGPLACLVNTDKWLTFTADNGKLWCSKNCKGDACKIGVESEYDDALCKYKASFSKSGNILLQDRRGMYLCRSPENSTQYIQATKHHPDASCEFEVSVMNGKVLFKADNGKMLSRIFHDLSDNIEAEKNSPDVFCKFTVSTGVKHESPLIYSIVSNNWITIVADNGKYWCNKLCTQVACRIQVVETYDELRCRYKASHARNGKILLQDMRGMYLCRIPKYSIQYIQAAKHHPDASCEFEVSEMDGKVLFKADNGKMLSRILRGWDDNIEAEKASPDFFCKFTVNTGATKNLPDPSCEFQVSMMDGKLLFKADNYKILSRILRGLEDNIEAEKASPDVFCQFTTDNQKRAKELEEMLQQVEEEAEQEMLVIKEHFQRQIKAKEETMAQLKTDLEDKISSMHKQIRHRDFLIEDRDIDIKKLKMEQQGLEGDVEELEKIVAGLKSEIQLSSQTIEDKESCLSTLRKKCQELEEINYVLNFAIKDMKNQAEPRESEGKELKKHIADLQTLETLKSRFASDLSNCMAFIQEPKKLKRSILKVYQQHVQEADENVSLIKEINMLRRELKVARTKVHDLENVIQIRKNSVQLGKETPVVDLLNTNLAKIHFEEEAEKIIDLQKMEIKRLREQIQAHEQTCPQQPLTGIKLAPITP</sequence>
<dbReference type="InterPro" id="IPR008999">
    <property type="entry name" value="Actin-crosslinking"/>
</dbReference>
<dbReference type="GO" id="GO:0005789">
    <property type="term" value="C:endoplasmic reticulum membrane"/>
    <property type="evidence" value="ECO:0007669"/>
    <property type="project" value="UniProtKB-SubCell"/>
</dbReference>
<dbReference type="SMART" id="SM00338">
    <property type="entry name" value="BRLZ"/>
    <property type="match status" value="1"/>
</dbReference>
<keyword evidence="23" id="KW-1185">Reference proteome</keyword>
<dbReference type="GO" id="GO:0000981">
    <property type="term" value="F:DNA-binding transcription factor activity, RNA polymerase II-specific"/>
    <property type="evidence" value="ECO:0007669"/>
    <property type="project" value="TreeGrafter"/>
</dbReference>
<dbReference type="CDD" id="cd00257">
    <property type="entry name" value="beta-trefoil_FSCN-like"/>
    <property type="match status" value="2"/>
</dbReference>
<dbReference type="InterPro" id="IPR020821">
    <property type="entry name" value="ENPP1-3/EXOG-like_nuc-like"/>
</dbReference>
<comment type="subcellular location">
    <subcellularLocation>
        <location evidence="2">Endoplasmic reticulum membrane</location>
        <topology evidence="2">Single-pass type II membrane protein</topology>
    </subcellularLocation>
    <subcellularLocation>
        <location evidence="1">Nucleus</location>
    </subcellularLocation>
</comment>
<feature type="compositionally biased region" description="Low complexity" evidence="20">
    <location>
        <begin position="198"/>
        <end position="210"/>
    </location>
</feature>
<evidence type="ECO:0000256" key="19">
    <source>
        <dbReference type="SAM" id="Coils"/>
    </source>
</evidence>
<keyword evidence="10" id="KW-1133">Transmembrane helix</keyword>
<accession>A0A8X7XH12</accession>
<keyword evidence="11" id="KW-0805">Transcription regulation</keyword>
<evidence type="ECO:0000256" key="20">
    <source>
        <dbReference type="SAM" id="MobiDB-lite"/>
    </source>
</evidence>
<evidence type="ECO:0000256" key="16">
    <source>
        <dbReference type="ARBA" id="ARBA00023180"/>
    </source>
</evidence>
<dbReference type="PROSITE" id="PS00036">
    <property type="entry name" value="BZIP_BASIC"/>
    <property type="match status" value="1"/>
</dbReference>
<dbReference type="EMBL" id="JAATIS010000220">
    <property type="protein sequence ID" value="KAG2468965.1"/>
    <property type="molecule type" value="Genomic_DNA"/>
</dbReference>
<dbReference type="Pfam" id="PF00170">
    <property type="entry name" value="bZIP_1"/>
    <property type="match status" value="1"/>
</dbReference>
<dbReference type="FunFam" id="1.20.5.170:FF:000054">
    <property type="entry name" value="Cyclic AMP-responsive element-binding protein 3-like 2"/>
    <property type="match status" value="1"/>
</dbReference>
<evidence type="ECO:0000256" key="8">
    <source>
        <dbReference type="ARBA" id="ARBA00022824"/>
    </source>
</evidence>
<keyword evidence="8" id="KW-0256">Endoplasmic reticulum</keyword>
<keyword evidence="18" id="KW-0539">Nucleus</keyword>
<evidence type="ECO:0000313" key="22">
    <source>
        <dbReference type="EMBL" id="KAG2468965.1"/>
    </source>
</evidence>
<name>A0A8X7XH12_POLSE</name>
<evidence type="ECO:0000256" key="14">
    <source>
        <dbReference type="ARBA" id="ARBA00023159"/>
    </source>
</evidence>
<dbReference type="GO" id="GO:0035497">
    <property type="term" value="F:cAMP response element binding"/>
    <property type="evidence" value="ECO:0007669"/>
    <property type="project" value="TreeGrafter"/>
</dbReference>
<keyword evidence="6" id="KW-0217">Developmental protein</keyword>
<evidence type="ECO:0000313" key="23">
    <source>
        <dbReference type="Proteomes" id="UP000886611"/>
    </source>
</evidence>
<dbReference type="PANTHER" id="PTHR46004:SF2">
    <property type="entry name" value="CYCLIC AMP-RESPONSIVE ELEMENT-BINDING PROTEIN 3-LIKE PROTEIN 2"/>
    <property type="match status" value="1"/>
</dbReference>
<keyword evidence="16" id="KW-0325">Glycoprotein</keyword>
<comment type="caution">
    <text evidence="22">The sequence shown here is derived from an EMBL/GenBank/DDBJ whole genome shotgun (WGS) entry which is preliminary data.</text>
</comment>
<dbReference type="PRINTS" id="PR01995">
    <property type="entry name" value="UPF0595"/>
</dbReference>
<feature type="coiled-coil region" evidence="19">
    <location>
        <begin position="1755"/>
        <end position="1782"/>
    </location>
</feature>
<keyword evidence="9" id="KW-0735">Signal-anchor</keyword>
<reference evidence="22 23" key="1">
    <citation type="journal article" date="2021" name="Cell">
        <title>Tracing the genetic footprints of vertebrate landing in non-teleost ray-finned fishes.</title>
        <authorList>
            <person name="Bi X."/>
            <person name="Wang K."/>
            <person name="Yang L."/>
            <person name="Pan H."/>
            <person name="Jiang H."/>
            <person name="Wei Q."/>
            <person name="Fang M."/>
            <person name="Yu H."/>
            <person name="Zhu C."/>
            <person name="Cai Y."/>
            <person name="He Y."/>
            <person name="Gan X."/>
            <person name="Zeng H."/>
            <person name="Yu D."/>
            <person name="Zhu Y."/>
            <person name="Jiang H."/>
            <person name="Qiu Q."/>
            <person name="Yang H."/>
            <person name="Zhang Y.E."/>
            <person name="Wang W."/>
            <person name="Zhu M."/>
            <person name="He S."/>
            <person name="Zhang G."/>
        </authorList>
    </citation>
    <scope>NUCLEOTIDE SEQUENCE [LARGE SCALE GENOMIC DNA]</scope>
    <source>
        <strain evidence="22">Bchr_013</strain>
    </source>
</reference>
<keyword evidence="19" id="KW-0175">Coiled coil</keyword>
<keyword evidence="15" id="KW-0804">Transcription</keyword>
<dbReference type="CDD" id="cd14689">
    <property type="entry name" value="bZIP_CREB3"/>
    <property type="match status" value="1"/>
</dbReference>
<dbReference type="GO" id="GO:0016787">
    <property type="term" value="F:hydrolase activity"/>
    <property type="evidence" value="ECO:0007669"/>
    <property type="project" value="InterPro"/>
</dbReference>
<gene>
    <name evidence="22" type="primary">Creb3l2</name>
    <name evidence="22" type="ORF">GTO96_0004588</name>
</gene>
<comment type="subunit">
    <text evidence="4">Binds DNA as a dimer.</text>
</comment>
<feature type="coiled-coil region" evidence="19">
    <location>
        <begin position="1548"/>
        <end position="1678"/>
    </location>
</feature>
<keyword evidence="13" id="KW-0472">Membrane</keyword>
<dbReference type="InterPro" id="IPR046347">
    <property type="entry name" value="bZIP_sf"/>
</dbReference>
<evidence type="ECO:0000256" key="6">
    <source>
        <dbReference type="ARBA" id="ARBA00022473"/>
    </source>
</evidence>
<feature type="compositionally biased region" description="Polar residues" evidence="20">
    <location>
        <begin position="211"/>
        <end position="224"/>
    </location>
</feature>
<keyword evidence="7" id="KW-0812">Transmembrane</keyword>
<dbReference type="SMART" id="SM00477">
    <property type="entry name" value="NUC"/>
    <property type="match status" value="1"/>
</dbReference>
<evidence type="ECO:0000256" key="1">
    <source>
        <dbReference type="ARBA" id="ARBA00004123"/>
    </source>
</evidence>
<keyword evidence="14" id="KW-0010">Activator</keyword>
<dbReference type="Gene3D" id="3.40.570.10">
    <property type="entry name" value="Extracellular Endonuclease, subunit A"/>
    <property type="match status" value="1"/>
</dbReference>
<evidence type="ECO:0000256" key="9">
    <source>
        <dbReference type="ARBA" id="ARBA00022968"/>
    </source>
</evidence>
<dbReference type="GO" id="GO:0006986">
    <property type="term" value="P:response to unfolded protein"/>
    <property type="evidence" value="ECO:0007669"/>
    <property type="project" value="UniProtKB-KW"/>
</dbReference>
<feature type="non-terminal residue" evidence="22">
    <location>
        <position position="1"/>
    </location>
</feature>
<proteinExistence type="inferred from homology"/>
<feature type="region of interest" description="Disordered" evidence="20">
    <location>
        <begin position="542"/>
        <end position="562"/>
    </location>
</feature>
<evidence type="ECO:0000256" key="4">
    <source>
        <dbReference type="ARBA" id="ARBA00011195"/>
    </source>
</evidence>
<dbReference type="SMART" id="SM00892">
    <property type="entry name" value="Endonuclease_NS"/>
    <property type="match status" value="1"/>
</dbReference>
<evidence type="ECO:0000256" key="3">
    <source>
        <dbReference type="ARBA" id="ARBA00009050"/>
    </source>
</evidence>
<evidence type="ECO:0000256" key="2">
    <source>
        <dbReference type="ARBA" id="ARBA00004648"/>
    </source>
</evidence>
<dbReference type="Pfam" id="PF01223">
    <property type="entry name" value="Endonuclease_NS"/>
    <property type="match status" value="1"/>
</dbReference>
<feature type="non-terminal residue" evidence="22">
    <location>
        <position position="1855"/>
    </location>
</feature>
<feature type="coiled-coil region" evidence="19">
    <location>
        <begin position="1812"/>
        <end position="1839"/>
    </location>
</feature>
<dbReference type="Proteomes" id="UP000886611">
    <property type="component" value="Unassembled WGS sequence"/>
</dbReference>
<evidence type="ECO:0000256" key="5">
    <source>
        <dbReference type="ARBA" id="ARBA00013881"/>
    </source>
</evidence>
<dbReference type="SUPFAM" id="SSF50405">
    <property type="entry name" value="Actin-crosslinking proteins"/>
    <property type="match status" value="2"/>
</dbReference>
<evidence type="ECO:0000256" key="11">
    <source>
        <dbReference type="ARBA" id="ARBA00023015"/>
    </source>
</evidence>
<evidence type="ECO:0000256" key="12">
    <source>
        <dbReference type="ARBA" id="ARBA00023125"/>
    </source>
</evidence>
<dbReference type="PANTHER" id="PTHR46004">
    <property type="entry name" value="CYCLIC AMP RESPONSE ELEMENT-BINDING PROTEIN A"/>
    <property type="match status" value="1"/>
</dbReference>
<dbReference type="InterPro" id="IPR004827">
    <property type="entry name" value="bZIP"/>
</dbReference>
<feature type="region of interest" description="Disordered" evidence="20">
    <location>
        <begin position="185"/>
        <end position="236"/>
    </location>
</feature>
<evidence type="ECO:0000256" key="15">
    <source>
        <dbReference type="ARBA" id="ARBA00023163"/>
    </source>
</evidence>
<feature type="coiled-coil region" evidence="19">
    <location>
        <begin position="310"/>
        <end position="351"/>
    </location>
</feature>
<evidence type="ECO:0000256" key="17">
    <source>
        <dbReference type="ARBA" id="ARBA00023230"/>
    </source>
</evidence>
<dbReference type="SUPFAM" id="SSF54060">
    <property type="entry name" value="His-Me finger endonucleases"/>
    <property type="match status" value="1"/>
</dbReference>
<dbReference type="InterPro" id="IPR044925">
    <property type="entry name" value="His-Me_finger_sf"/>
</dbReference>
<dbReference type="Pfam" id="PF15046">
    <property type="entry name" value="DUF4532"/>
    <property type="match status" value="1"/>
</dbReference>